<evidence type="ECO:0000313" key="5">
    <source>
        <dbReference type="Proteomes" id="UP000238157"/>
    </source>
</evidence>
<gene>
    <name evidence="4" type="ORF">CLW00_105200</name>
</gene>
<keyword evidence="2" id="KW-0175">Coiled coil</keyword>
<organism evidence="4 5">
    <name type="scientific">Mongoliibacter ruber</name>
    <dbReference type="NCBI Taxonomy" id="1750599"/>
    <lineage>
        <taxon>Bacteria</taxon>
        <taxon>Pseudomonadati</taxon>
        <taxon>Bacteroidota</taxon>
        <taxon>Cytophagia</taxon>
        <taxon>Cytophagales</taxon>
        <taxon>Cyclobacteriaceae</taxon>
        <taxon>Mongoliibacter</taxon>
    </lineage>
</organism>
<feature type="signal peptide" evidence="3">
    <location>
        <begin position="1"/>
        <end position="18"/>
    </location>
</feature>
<comment type="caution">
    <text evidence="4">The sequence shown here is derived from an EMBL/GenBank/DDBJ whole genome shotgun (WGS) entry which is preliminary data.</text>
</comment>
<dbReference type="PANTHER" id="PTHR32347">
    <property type="entry name" value="EFFLUX SYSTEM COMPONENT YKNX-RELATED"/>
    <property type="match status" value="1"/>
</dbReference>
<reference evidence="4 5" key="1">
    <citation type="submission" date="2018-03" db="EMBL/GenBank/DDBJ databases">
        <title>Genomic Encyclopedia of Archaeal and Bacterial Type Strains, Phase II (KMG-II): from individual species to whole genera.</title>
        <authorList>
            <person name="Goeker M."/>
        </authorList>
    </citation>
    <scope>NUCLEOTIDE SEQUENCE [LARGE SCALE GENOMIC DNA]</scope>
    <source>
        <strain evidence="4 5">DSM 27929</strain>
    </source>
</reference>
<dbReference type="Gene3D" id="2.40.50.100">
    <property type="match status" value="1"/>
</dbReference>
<dbReference type="InterPro" id="IPR050465">
    <property type="entry name" value="UPF0194_transport"/>
</dbReference>
<dbReference type="RefSeq" id="WP_106133568.1">
    <property type="nucleotide sequence ID" value="NZ_PVTR01000005.1"/>
</dbReference>
<keyword evidence="5" id="KW-1185">Reference proteome</keyword>
<dbReference type="OrthoDB" id="869610at2"/>
<evidence type="ECO:0000313" key="4">
    <source>
        <dbReference type="EMBL" id="PRY88079.1"/>
    </source>
</evidence>
<comment type="subcellular location">
    <subcellularLocation>
        <location evidence="1">Cell envelope</location>
    </subcellularLocation>
</comment>
<sequence>MRLLILCLLTVASIQIFSCSSSEEKIYPSRENITESVYASGSIRARYQYQAYLNAIGTVQEVFLEEGDSVEVGTPILVIANESTRVNRELAELNRTYADRQANQNRLKDLEMNISYTKNKLTNDSLLLARQERLRSQGIGSSIELEQRQLAYENSLTAYETALLKFEDLKREIDFNERSAAKNLSISKALESDLVLKSEVKGILYSLLKEKGEMVNNQTPLAIIGSGEEYTLEMLVDEYDIAKIKGGQKILVNMDSYRGEVFEAVVSKINPIMDERNKTFLVEGVFVSGPSVLYPNLSLEANIIIESKENTLLIPRSYILNERFVITSSGDTVEVVLGMKDFQKAEILEGVDPKTALVKP</sequence>
<evidence type="ECO:0000256" key="3">
    <source>
        <dbReference type="SAM" id="SignalP"/>
    </source>
</evidence>
<dbReference type="EMBL" id="PVTR01000005">
    <property type="protein sequence ID" value="PRY88079.1"/>
    <property type="molecule type" value="Genomic_DNA"/>
</dbReference>
<dbReference type="PANTHER" id="PTHR32347:SF14">
    <property type="entry name" value="EFFLUX SYSTEM COMPONENT YKNX-RELATED"/>
    <property type="match status" value="1"/>
</dbReference>
<evidence type="ECO:0000256" key="1">
    <source>
        <dbReference type="ARBA" id="ARBA00004196"/>
    </source>
</evidence>
<protein>
    <submittedName>
        <fullName evidence="4">Multidrug efflux pump subunit AcrA (Membrane-fusion protein)</fullName>
    </submittedName>
</protein>
<dbReference type="GO" id="GO:0030313">
    <property type="term" value="C:cell envelope"/>
    <property type="evidence" value="ECO:0007669"/>
    <property type="project" value="UniProtKB-SubCell"/>
</dbReference>
<proteinExistence type="predicted"/>
<feature type="chain" id="PRO_5015568947" evidence="3">
    <location>
        <begin position="19"/>
        <end position="360"/>
    </location>
</feature>
<accession>A0A2T0WN01</accession>
<dbReference type="AlphaFoldDB" id="A0A2T0WN01"/>
<dbReference type="Proteomes" id="UP000238157">
    <property type="component" value="Unassembled WGS sequence"/>
</dbReference>
<evidence type="ECO:0000256" key="2">
    <source>
        <dbReference type="ARBA" id="ARBA00023054"/>
    </source>
</evidence>
<keyword evidence="3" id="KW-0732">Signal</keyword>
<dbReference type="Gene3D" id="2.40.30.170">
    <property type="match status" value="1"/>
</dbReference>
<name>A0A2T0WN01_9BACT</name>